<dbReference type="InterPro" id="IPR007867">
    <property type="entry name" value="GMC_OxRtase_C"/>
</dbReference>
<reference evidence="3 4" key="1">
    <citation type="submission" date="2024-05" db="EMBL/GenBank/DDBJ databases">
        <title>Culex pipiens pipiens assembly and annotation.</title>
        <authorList>
            <person name="Alout H."/>
            <person name="Durand T."/>
        </authorList>
    </citation>
    <scope>NUCLEOTIDE SEQUENCE [LARGE SCALE GENOMIC DNA]</scope>
    <source>
        <strain evidence="3">HA-2024</strain>
        <tissue evidence="3">Whole body</tissue>
    </source>
</reference>
<proteinExistence type="inferred from homology"/>
<dbReference type="Pfam" id="PF05199">
    <property type="entry name" value="GMC_oxred_C"/>
    <property type="match status" value="1"/>
</dbReference>
<keyword evidence="4" id="KW-1185">Reference proteome</keyword>
<evidence type="ECO:0000256" key="1">
    <source>
        <dbReference type="ARBA" id="ARBA00010790"/>
    </source>
</evidence>
<dbReference type="Proteomes" id="UP001562425">
    <property type="component" value="Unassembled WGS sequence"/>
</dbReference>
<protein>
    <recommendedName>
        <fullName evidence="2">Glucose-methanol-choline oxidoreductase C-terminal domain-containing protein</fullName>
    </recommendedName>
</protein>
<accession>A0ABD1CTS9</accession>
<organism evidence="3 4">
    <name type="scientific">Culex pipiens pipiens</name>
    <name type="common">Northern house mosquito</name>
    <dbReference type="NCBI Taxonomy" id="38569"/>
    <lineage>
        <taxon>Eukaryota</taxon>
        <taxon>Metazoa</taxon>
        <taxon>Ecdysozoa</taxon>
        <taxon>Arthropoda</taxon>
        <taxon>Hexapoda</taxon>
        <taxon>Insecta</taxon>
        <taxon>Pterygota</taxon>
        <taxon>Neoptera</taxon>
        <taxon>Endopterygota</taxon>
        <taxon>Diptera</taxon>
        <taxon>Nematocera</taxon>
        <taxon>Culicoidea</taxon>
        <taxon>Culicidae</taxon>
        <taxon>Culicinae</taxon>
        <taxon>Culicini</taxon>
        <taxon>Culex</taxon>
        <taxon>Culex</taxon>
    </lineage>
</organism>
<dbReference type="PANTHER" id="PTHR11552:SF186">
    <property type="entry name" value="GLUCOSE-METHANOL-CHOLINE OXIDOREDUCTASE N-TERMINAL DOMAIN-CONTAINING PROTEIN"/>
    <property type="match status" value="1"/>
</dbReference>
<dbReference type="Gene3D" id="3.50.50.60">
    <property type="entry name" value="FAD/NAD(P)-binding domain"/>
    <property type="match status" value="2"/>
</dbReference>
<comment type="similarity">
    <text evidence="1">Belongs to the GMC oxidoreductase family.</text>
</comment>
<feature type="domain" description="Glucose-methanol-choline oxidoreductase C-terminal" evidence="2">
    <location>
        <begin position="139"/>
        <end position="245"/>
    </location>
</feature>
<dbReference type="SUPFAM" id="SSF51905">
    <property type="entry name" value="FAD/NAD(P)-binding domain"/>
    <property type="match status" value="1"/>
</dbReference>
<dbReference type="Gene3D" id="3.30.560.10">
    <property type="entry name" value="Glucose Oxidase, domain 3"/>
    <property type="match status" value="2"/>
</dbReference>
<evidence type="ECO:0000313" key="4">
    <source>
        <dbReference type="Proteomes" id="UP001562425"/>
    </source>
</evidence>
<name>A0ABD1CTS9_CULPP</name>
<comment type="caution">
    <text evidence="3">The sequence shown here is derived from an EMBL/GenBank/DDBJ whole genome shotgun (WGS) entry which is preliminary data.</text>
</comment>
<dbReference type="PANTHER" id="PTHR11552">
    <property type="entry name" value="GLUCOSE-METHANOL-CHOLINE GMC OXIDOREDUCTASE"/>
    <property type="match status" value="1"/>
</dbReference>
<sequence>MGPMEVQASLLRIMLTRPINVLTLLLLDALIWLQRSDIVDFHNRIQDIPPQFIYDVYDFVVVGGGSSGAVMAARLSEVCDWNVLLLEAGPDESYLSDIPYLFPALQRSQMDWKYRTVPNSHYCQGMENHQCAWPRGKIEGLKYCLKLAQTPALQQLNITFIYDAIPEATCAQEKGDSFYECLIRHFSQTIYHPVGTTAMGPKTDPMAVVDARLRVHGIEGLRVVDAGIMPTIVTGNTNGPSIMIAEKTADMVKAEFLPILLERTITKECNTYNYLYN</sequence>
<gene>
    <name evidence="3" type="ORF">pipiens_014618</name>
</gene>
<dbReference type="InterPro" id="IPR036188">
    <property type="entry name" value="FAD/NAD-bd_sf"/>
</dbReference>
<dbReference type="AlphaFoldDB" id="A0ABD1CTS9"/>
<evidence type="ECO:0000313" key="3">
    <source>
        <dbReference type="EMBL" id="KAL1379840.1"/>
    </source>
</evidence>
<dbReference type="EMBL" id="JBEHCU010009464">
    <property type="protein sequence ID" value="KAL1379840.1"/>
    <property type="molecule type" value="Genomic_DNA"/>
</dbReference>
<evidence type="ECO:0000259" key="2">
    <source>
        <dbReference type="Pfam" id="PF05199"/>
    </source>
</evidence>
<dbReference type="InterPro" id="IPR012132">
    <property type="entry name" value="GMC_OxRdtase"/>
</dbReference>